<dbReference type="Proteomes" id="UP000253562">
    <property type="component" value="Unassembled WGS sequence"/>
</dbReference>
<name>A0A368KSU0_9BACT</name>
<dbReference type="Pfam" id="PF07396">
    <property type="entry name" value="Porin_O_P"/>
    <property type="match status" value="1"/>
</dbReference>
<dbReference type="SUPFAM" id="SSF56935">
    <property type="entry name" value="Porins"/>
    <property type="match status" value="1"/>
</dbReference>
<evidence type="ECO:0000313" key="3">
    <source>
        <dbReference type="Proteomes" id="UP000253562"/>
    </source>
</evidence>
<accession>A0A368KSU0</accession>
<dbReference type="Gene3D" id="2.40.160.10">
    <property type="entry name" value="Porin"/>
    <property type="match status" value="1"/>
</dbReference>
<comment type="caution">
    <text evidence="2">The sequence shown here is derived from an EMBL/GenBank/DDBJ whole genome shotgun (WGS) entry which is preliminary data.</text>
</comment>
<reference evidence="2 3" key="1">
    <citation type="submission" date="2018-07" db="EMBL/GenBank/DDBJ databases">
        <title>Comparative genomes isolates from brazilian mangrove.</title>
        <authorList>
            <person name="De Araujo J.E."/>
            <person name="Taketani R.G."/>
            <person name="Silva M.C.P."/>
            <person name="Lourenco M.V."/>
            <person name="Oliveira V.M."/>
            <person name="Andreote F.D."/>
        </authorList>
    </citation>
    <scope>NUCLEOTIDE SEQUENCE [LARGE SCALE GENOMIC DNA]</scope>
    <source>
        <strain evidence="2 3">HEX PRIS-MGV</strain>
    </source>
</reference>
<dbReference type="EMBL" id="QPEX01000011">
    <property type="protein sequence ID" value="RCS52633.1"/>
    <property type="molecule type" value="Genomic_DNA"/>
</dbReference>
<keyword evidence="1" id="KW-0175">Coiled coil</keyword>
<gene>
    <name evidence="2" type="ORF">DTL42_07280</name>
</gene>
<evidence type="ECO:0000313" key="2">
    <source>
        <dbReference type="EMBL" id="RCS52633.1"/>
    </source>
</evidence>
<dbReference type="InterPro" id="IPR023614">
    <property type="entry name" value="Porin_dom_sf"/>
</dbReference>
<dbReference type="InterPro" id="IPR010870">
    <property type="entry name" value="Porin_O/P"/>
</dbReference>
<evidence type="ECO:0000256" key="1">
    <source>
        <dbReference type="SAM" id="Coils"/>
    </source>
</evidence>
<protein>
    <submittedName>
        <fullName evidence="2">Porin</fullName>
    </submittedName>
</protein>
<proteinExistence type="predicted"/>
<organism evidence="2 3">
    <name type="scientific">Bremerella cremea</name>
    <dbReference type="NCBI Taxonomy" id="1031537"/>
    <lineage>
        <taxon>Bacteria</taxon>
        <taxon>Pseudomonadati</taxon>
        <taxon>Planctomycetota</taxon>
        <taxon>Planctomycetia</taxon>
        <taxon>Pirellulales</taxon>
        <taxon>Pirellulaceae</taxon>
        <taxon>Bremerella</taxon>
    </lineage>
</organism>
<sequence length="502" mass="56013">MKSIWPNADGIGIPTEISLEEATLRYTDGFQMKTFWQVKLLSMLALLCVVAPLVGQDLQPDTDIESRLSQLEDEIQMLRTQVEASSQAGMVPAQEAGWIIGNNGSLVPCIPPADGKKYPTVQLTGFFQLDGVWFNQNQANRTTLGPNGDLQDGWDFRRARLAAKGDLAENFSYIMEFDFASSQATFVDVWAQYSNAPLFQNIRIGRWRQPYGMSELTSIRELPFLERSSGFSVAPFRQTGLGFFGSNEPDRVTWAASVFRYPSDGFGDNAGDNGGYAGAGRLTMLPVYASDGERLIHMGIDYYYANPSQNEVRFLSQPEIQVVDVAPNPSISVPPFIDTGFVSVNHVDSINFELAAKYGRFVIQSEARWTRLNQRGNAPTQVIENAYALVRYSLTGESLQYNKKNAVFGRVVPRHDFNPYCGNWGAWELAARYSFADFNGNWLAASGSPGPGRQMGNTTLGVNWYLNAHTKFQFNYIYSDLNDPTYGSSFADIYAVRCQIDY</sequence>
<feature type="coiled-coil region" evidence="1">
    <location>
        <begin position="61"/>
        <end position="88"/>
    </location>
</feature>
<dbReference type="AlphaFoldDB" id="A0A368KSU0"/>